<dbReference type="GO" id="GO:0035556">
    <property type="term" value="P:intracellular signal transduction"/>
    <property type="evidence" value="ECO:0007669"/>
    <property type="project" value="InterPro"/>
</dbReference>
<evidence type="ECO:0000256" key="2">
    <source>
        <dbReference type="ARBA" id="ARBA00022801"/>
    </source>
</evidence>
<evidence type="ECO:0000256" key="1">
    <source>
        <dbReference type="ARBA" id="ARBA00022723"/>
    </source>
</evidence>
<evidence type="ECO:0000313" key="6">
    <source>
        <dbReference type="EMBL" id="CAB9517936.1"/>
    </source>
</evidence>
<dbReference type="GO" id="GO:0004114">
    <property type="term" value="F:3',5'-cyclic-nucleotide phosphodiesterase activity"/>
    <property type="evidence" value="ECO:0007669"/>
    <property type="project" value="InterPro"/>
</dbReference>
<dbReference type="OrthoDB" id="56549at2759"/>
<feature type="region of interest" description="Disordered" evidence="3">
    <location>
        <begin position="452"/>
        <end position="481"/>
    </location>
</feature>
<sequence length="1365" mass="153780">MVSDAEDPVSRLVVDEGSCMSNSGTGSAPTSTHTESHTCVHSNTSSKPKEGEAGTLALVSSRVSTFRWLFLVFFAWQSVLLCICVYFLADAAQVEESIGLSPIVLSLVWLVACLIVAGVFALYDRQVQLLMGKLQTTAFQDKVQAFDTQAELTALLVEDDDADLELGGAVHDNRGSSNLEQAPNSNSGHASTALLSSAKKQRSGRSLVTLPKSQIKSFLKNPLLHQQKVQRNQKSISNAGKYDSIADFFPHATVLLANIAGFGPWTSTRPPADVFYLLQQVTEAFERIAKRRRVTTVESDASFFAVTGVPDVQSDHALRMIQFAQALVRQFVQVVKRHELALVLGPDTGDLRLQVGIHSGPVTAGLLQGDIVVRPRFQLLHAGSDTLEICQTMVTTADPNRIQVSQATAELVLSSQEHEHQGIWLQPRHDMVTTSRQSRVKAIQTYWLGHRATDEGSSHGSFSSRHDDGWGGEEGQQQQQQADGLLGVASLSRIKKRRKNIDWMVELLAQRLKALMAQQQRDASNKGAETTNTNNKQGMKKTRSKSKVNDQLNDNTTSILLDQQEEQLLLDKLLDNPNDAIENKGETLLDELVECFTPPANNKNASDDSSLPIDPESIQLSQAVMQQLQSLVTKIADRYKDNCFHNFAHACHVSLSVNKILNRVVHPDASRGNADIPAFGSAEFSLGDVHNFTHGITEDKLAHFAIVWCALIHDVDHRGVSNVRLAEENPAMGEQYKNRSIAEQNSVDIAWDLFMDPEYRDLQKCIFTNAFELNRFRQIVCNVVLATDIFEKQAKEMRNQRWENAFRAKTFEEEELEFKERSSTLKKTIVIEHIIQASDVSHCMQHWSVYTKWNENLFREMFEAFDQGRSANDPTKGWYKGELWFFDNYIIPLAKKLHECQVFGVSSDEFLNYAESNRRDWELKGEQVVQDMAERYRKRKEMEIGGLTNDEINSFSAKDLELIMKKLIERGRSNVNASVDPTKSRNAATQAWMDALEIYERAPAAPEIRDRSIVFPVYSGIYSWLKGCNVNNDENGYFVQNLARKYTRETKLFYRQNPIHFFRALPMLAEVTAGIQDYETALKLIEPLKDYYLPQEHSRAMEKVYGVDRSAVAFSNAAMWHEQLGNTKEAFAAVDYVIDSVLPRMDPKNTLGMFELLTPLFRVLKPHGQSKRCYDLFNEHVRTALFRNHGPDAFTPTKSIHDPILWLFGMSHNADAFEEFDQVVEYLTKDEDSGIVFPFLDTIVCKTTVSPSTMNAELCHLVIQRLERENADTEICKQIAKKSLRLVRVADKIIKDTDGTVLWPIANAYHEPLLKESEALAKKYGVFFEDLDAKVDSSGLSISLPPSYLVKPVDAKEFLSWESTL</sequence>
<feature type="compositionally biased region" description="Polar residues" evidence="3">
    <location>
        <begin position="519"/>
        <end position="537"/>
    </location>
</feature>
<feature type="region of interest" description="Disordered" evidence="3">
    <location>
        <begin position="519"/>
        <end position="551"/>
    </location>
</feature>
<accession>A0A9N8EER3</accession>
<dbReference type="PANTHER" id="PTHR11347">
    <property type="entry name" value="CYCLIC NUCLEOTIDE PHOSPHODIESTERASE"/>
    <property type="match status" value="1"/>
</dbReference>
<keyword evidence="4" id="KW-0472">Membrane</keyword>
<dbReference type="CDD" id="cd07302">
    <property type="entry name" value="CHD"/>
    <property type="match status" value="1"/>
</dbReference>
<dbReference type="Pfam" id="PF00211">
    <property type="entry name" value="Guanylate_cyc"/>
    <property type="match status" value="1"/>
</dbReference>
<feature type="region of interest" description="Disordered" evidence="3">
    <location>
        <begin position="16"/>
        <end position="51"/>
    </location>
</feature>
<feature type="compositionally biased region" description="Polar residues" evidence="3">
    <location>
        <begin position="175"/>
        <end position="195"/>
    </location>
</feature>
<comment type="caution">
    <text evidence="6">The sequence shown here is derived from an EMBL/GenBank/DDBJ whole genome shotgun (WGS) entry which is preliminary data.</text>
</comment>
<dbReference type="Proteomes" id="UP001153069">
    <property type="component" value="Unassembled WGS sequence"/>
</dbReference>
<protein>
    <submittedName>
        <fullName evidence="6">Natriuretic peptide receptor</fullName>
    </submittedName>
</protein>
<dbReference type="InterPro" id="IPR029787">
    <property type="entry name" value="Nucleotide_cyclase"/>
</dbReference>
<keyword evidence="1" id="KW-0479">Metal-binding</keyword>
<dbReference type="PROSITE" id="PS50125">
    <property type="entry name" value="GUANYLATE_CYCLASE_2"/>
    <property type="match status" value="1"/>
</dbReference>
<keyword evidence="4" id="KW-0812">Transmembrane</keyword>
<dbReference type="InterPro" id="IPR001054">
    <property type="entry name" value="A/G_cyclase"/>
</dbReference>
<keyword evidence="2" id="KW-0378">Hydrolase</keyword>
<evidence type="ECO:0000313" key="7">
    <source>
        <dbReference type="Proteomes" id="UP001153069"/>
    </source>
</evidence>
<dbReference type="SUPFAM" id="SSF109604">
    <property type="entry name" value="HD-domain/PDEase-like"/>
    <property type="match status" value="1"/>
</dbReference>
<proteinExistence type="predicted"/>
<dbReference type="Gene3D" id="1.10.1300.10">
    <property type="entry name" value="3'5'-cyclic nucleotide phosphodiesterase, catalytic domain"/>
    <property type="match status" value="1"/>
</dbReference>
<dbReference type="InterPro" id="IPR036971">
    <property type="entry name" value="PDEase_catalytic_dom_sf"/>
</dbReference>
<feature type="region of interest" description="Disordered" evidence="3">
    <location>
        <begin position="175"/>
        <end position="206"/>
    </location>
</feature>
<evidence type="ECO:0000256" key="4">
    <source>
        <dbReference type="SAM" id="Phobius"/>
    </source>
</evidence>
<gene>
    <name evidence="6" type="ORF">SEMRO_893_G217020.1</name>
</gene>
<keyword evidence="6" id="KW-0675">Receptor</keyword>
<evidence type="ECO:0000256" key="3">
    <source>
        <dbReference type="SAM" id="MobiDB-lite"/>
    </source>
</evidence>
<dbReference type="Pfam" id="PF00233">
    <property type="entry name" value="PDEase_I"/>
    <property type="match status" value="1"/>
</dbReference>
<feature type="compositionally biased region" description="Polar residues" evidence="3">
    <location>
        <begin position="19"/>
        <end position="46"/>
    </location>
</feature>
<dbReference type="Gene3D" id="3.30.70.1230">
    <property type="entry name" value="Nucleotide cyclase"/>
    <property type="match status" value="1"/>
</dbReference>
<dbReference type="SMART" id="SM00044">
    <property type="entry name" value="CYCc"/>
    <property type="match status" value="1"/>
</dbReference>
<dbReference type="SUPFAM" id="SSF55073">
    <property type="entry name" value="Nucleotide cyclase"/>
    <property type="match status" value="1"/>
</dbReference>
<feature type="transmembrane region" description="Helical" evidence="4">
    <location>
        <begin position="100"/>
        <end position="123"/>
    </location>
</feature>
<dbReference type="InterPro" id="IPR002073">
    <property type="entry name" value="PDEase_catalytic_dom"/>
</dbReference>
<evidence type="ECO:0000259" key="5">
    <source>
        <dbReference type="PROSITE" id="PS50125"/>
    </source>
</evidence>
<keyword evidence="4" id="KW-1133">Transmembrane helix</keyword>
<dbReference type="GO" id="GO:0009190">
    <property type="term" value="P:cyclic nucleotide biosynthetic process"/>
    <property type="evidence" value="ECO:0007669"/>
    <property type="project" value="InterPro"/>
</dbReference>
<name>A0A9N8EER3_9STRA</name>
<reference evidence="6" key="1">
    <citation type="submission" date="2020-06" db="EMBL/GenBank/DDBJ databases">
        <authorList>
            <consortium name="Plant Systems Biology data submission"/>
        </authorList>
    </citation>
    <scope>NUCLEOTIDE SEQUENCE</scope>
    <source>
        <strain evidence="6">D6</strain>
    </source>
</reference>
<dbReference type="EMBL" id="CAICTM010000891">
    <property type="protein sequence ID" value="CAB9517936.1"/>
    <property type="molecule type" value="Genomic_DNA"/>
</dbReference>
<dbReference type="GO" id="GO:0046872">
    <property type="term" value="F:metal ion binding"/>
    <property type="evidence" value="ECO:0007669"/>
    <property type="project" value="UniProtKB-KW"/>
</dbReference>
<organism evidence="6 7">
    <name type="scientific">Seminavis robusta</name>
    <dbReference type="NCBI Taxonomy" id="568900"/>
    <lineage>
        <taxon>Eukaryota</taxon>
        <taxon>Sar</taxon>
        <taxon>Stramenopiles</taxon>
        <taxon>Ochrophyta</taxon>
        <taxon>Bacillariophyta</taxon>
        <taxon>Bacillariophyceae</taxon>
        <taxon>Bacillariophycidae</taxon>
        <taxon>Naviculales</taxon>
        <taxon>Naviculaceae</taxon>
        <taxon>Seminavis</taxon>
    </lineage>
</organism>
<feature type="transmembrane region" description="Helical" evidence="4">
    <location>
        <begin position="68"/>
        <end position="88"/>
    </location>
</feature>
<keyword evidence="7" id="KW-1185">Reference proteome</keyword>
<feature type="domain" description="Guanylate cyclase" evidence="5">
    <location>
        <begin position="253"/>
        <end position="380"/>
    </location>
</feature>